<keyword evidence="2" id="KW-0472">Membrane</keyword>
<feature type="transmembrane region" description="Helical" evidence="2">
    <location>
        <begin position="103"/>
        <end position="127"/>
    </location>
</feature>
<name>A0AAD8Y866_9STRA</name>
<protein>
    <submittedName>
        <fullName evidence="3">Uncharacterized protein</fullName>
    </submittedName>
</protein>
<reference evidence="3" key="1">
    <citation type="submission" date="2023-06" db="EMBL/GenBank/DDBJ databases">
        <title>Survivors Of The Sea: Transcriptome response of Skeletonema marinoi to long-term dormancy.</title>
        <authorList>
            <person name="Pinder M.I.M."/>
            <person name="Kourtchenko O."/>
            <person name="Robertson E.K."/>
            <person name="Larsson T."/>
            <person name="Maumus F."/>
            <person name="Osuna-Cruz C.M."/>
            <person name="Vancaester E."/>
            <person name="Stenow R."/>
            <person name="Vandepoele K."/>
            <person name="Ploug H."/>
            <person name="Bruchert V."/>
            <person name="Godhe A."/>
            <person name="Topel M."/>
        </authorList>
    </citation>
    <scope>NUCLEOTIDE SEQUENCE</scope>
    <source>
        <strain evidence="3">R05AC</strain>
    </source>
</reference>
<accession>A0AAD8Y866</accession>
<keyword evidence="2" id="KW-0812">Transmembrane</keyword>
<proteinExistence type="predicted"/>
<dbReference type="AlphaFoldDB" id="A0AAD8Y866"/>
<feature type="region of interest" description="Disordered" evidence="1">
    <location>
        <begin position="19"/>
        <end position="49"/>
    </location>
</feature>
<feature type="transmembrane region" description="Helical" evidence="2">
    <location>
        <begin position="148"/>
        <end position="171"/>
    </location>
</feature>
<sequence>MGGMGGGCGFLQSQQPPIIIVNGKSGDGSGGGGDEETGNGDDGGKTDDENDDNSKGFSSILLVSIIFVFIGSLLAFICVGKVYDVFEHSMENDYVSDYFVVNRQVALGIGAFATLCYCIAFMLAFYAGMKYKMKCKTKEKKQCCRDGLLIAAWVIFCLTSINNLIILILAFDEEARIYPEVALCAVIGSIAAWLFVFGWAEMTRRSG</sequence>
<evidence type="ECO:0000313" key="3">
    <source>
        <dbReference type="EMBL" id="KAK1740958.1"/>
    </source>
</evidence>
<comment type="caution">
    <text evidence="3">The sequence shown here is derived from an EMBL/GenBank/DDBJ whole genome shotgun (WGS) entry which is preliminary data.</text>
</comment>
<dbReference type="Proteomes" id="UP001224775">
    <property type="component" value="Unassembled WGS sequence"/>
</dbReference>
<evidence type="ECO:0000256" key="2">
    <source>
        <dbReference type="SAM" id="Phobius"/>
    </source>
</evidence>
<dbReference type="EMBL" id="JATAAI010000014">
    <property type="protein sequence ID" value="KAK1740958.1"/>
    <property type="molecule type" value="Genomic_DNA"/>
</dbReference>
<organism evidence="3 4">
    <name type="scientific">Skeletonema marinoi</name>
    <dbReference type="NCBI Taxonomy" id="267567"/>
    <lineage>
        <taxon>Eukaryota</taxon>
        <taxon>Sar</taxon>
        <taxon>Stramenopiles</taxon>
        <taxon>Ochrophyta</taxon>
        <taxon>Bacillariophyta</taxon>
        <taxon>Coscinodiscophyceae</taxon>
        <taxon>Thalassiosirophycidae</taxon>
        <taxon>Thalassiosirales</taxon>
        <taxon>Skeletonemataceae</taxon>
        <taxon>Skeletonema</taxon>
        <taxon>Skeletonema marinoi-dohrnii complex</taxon>
    </lineage>
</organism>
<evidence type="ECO:0000313" key="4">
    <source>
        <dbReference type="Proteomes" id="UP001224775"/>
    </source>
</evidence>
<feature type="transmembrane region" description="Helical" evidence="2">
    <location>
        <begin position="177"/>
        <end position="200"/>
    </location>
</feature>
<keyword evidence="4" id="KW-1185">Reference proteome</keyword>
<keyword evidence="2" id="KW-1133">Transmembrane helix</keyword>
<evidence type="ECO:0000256" key="1">
    <source>
        <dbReference type="SAM" id="MobiDB-lite"/>
    </source>
</evidence>
<feature type="transmembrane region" description="Helical" evidence="2">
    <location>
        <begin position="60"/>
        <end position="83"/>
    </location>
</feature>
<gene>
    <name evidence="3" type="ORF">QTG54_008210</name>
</gene>